<evidence type="ECO:0000313" key="4">
    <source>
        <dbReference type="Proteomes" id="UP001470230"/>
    </source>
</evidence>
<dbReference type="InterPro" id="IPR024986">
    <property type="entry name" value="Nipped-B_C"/>
</dbReference>
<sequence length="1227" mass="139701">MSVVNLAAEANMARNRDDRPGRTRIHPAEELNSILRTYCVDDQEFGLSAIRSIGTAVTKLSDNRMLYTADQELIYNFLKIQNDSLKKQNSPLDNIEITLKILAEPDMPLMLYNNEWIQNIIDHLSNLCNDIFQKKEKRTQIPGLFSIFRHFSYIVYQINLSESSLYKLLSLSLLSYFHIAASPPLQTASCSLMTSIFKRNPSLRNDIIIEIFVAVEKNQGSPKSILFAKNIRKNISAVTILFIELLQSISSFPCDTKDITQEIIKHIIQTFLSRAKITSISKLFEKFVEDIGLLSSHPLYPISKIVLKNVLEFLFPSISKKDDNTRISIKLICIALKNIINYSQRAKENAIIVFPKSILESLVGYTDERIQEQLNNKETNIFEMEDDYCSLQLSSSFPRNAFEELTAHFIISLYINQSMRLTEVISNSLLSNITLWSTKKLSQEEIDNYLLWWKGVLPSNISFEWTLDIAEQICLHEICKMTMFSHVHFLVQHLLKGLENKNSNIRSMILRGLSSLIEINPDLLFHPSLVSQINDAFKDPSAPIRDSVLQIISKYIIQKDKSSSPYFSVVINCLTDPSPMVVKRALGIVGQLSKNSNDESLTKLSYLLSTKFNDESSTVSKAAKNALIQILFEDAQDPTQILASVLSKTHGKSSWFAQFINPLYLKKNYASAIDIMIEKSFENIKNSLTYENCCLVREFCDVFPSICANQHEIIISIINSCTDDRVLSILSSSLNSILNDITNPNVTLFTLLMQCIQKCIYTKSALIIRSVIEVGSHISAEILATNNVLTSSFEYFSNFLKNNLGISKQKEFVETAESLKLVSYICRALYIIGCLCRFHKALTQEQVSQVCEIVQCYFNASVPKIRSMVLQTVCDICVRDSSQTQKAKELVQHAFKLGPPESVSGITFLKNLIEEESKAEDSADINDFHQTFSSNLINDFMFEIKKCFSCKDSAIRSAVLEFANVALKYGAVNPSDIIPYVISMLCYSELSNLALETIKVVIYHYSTFFNNRMKDGIYEAFNCVMNIHGPGFTSLPFNDYCFHIGDLLNILQPPQKSIFLTAFTDILEEALSTNQDPFWINWIIRSLCNFPYSYTWELKTIVDNLNNNVFSTFINSTYADAKALMHSENNKSKKNLKNANACAWYASILILRAKQWLMKKYQIPKKPKNNDIDKKSPVKVAIIQPISFKNIPIPDQEKDLKDSLTNLFTQFQSTIRIERSSDLQQYE</sequence>
<protein>
    <recommendedName>
        <fullName evidence="1">Sister chromatid cohesion protein</fullName>
    </recommendedName>
</protein>
<dbReference type="Proteomes" id="UP001470230">
    <property type="component" value="Unassembled WGS sequence"/>
</dbReference>
<dbReference type="Pfam" id="PF12830">
    <property type="entry name" value="Nipped-B_C"/>
    <property type="match status" value="1"/>
</dbReference>
<dbReference type="InterPro" id="IPR033031">
    <property type="entry name" value="Scc2/Nipped-B"/>
</dbReference>
<name>A0ABR2JKK0_9EUKA</name>
<dbReference type="Gene3D" id="1.25.10.10">
    <property type="entry name" value="Leucine-rich Repeat Variant"/>
    <property type="match status" value="1"/>
</dbReference>
<dbReference type="Pfam" id="PF25786">
    <property type="entry name" value="HEAT_GCN1_C"/>
    <property type="match status" value="1"/>
</dbReference>
<feature type="domain" description="Sister chromatid cohesion C-terminal" evidence="2">
    <location>
        <begin position="933"/>
        <end position="1107"/>
    </location>
</feature>
<gene>
    <name evidence="3" type="ORF">M9Y10_004851</name>
</gene>
<reference evidence="3 4" key="1">
    <citation type="submission" date="2024-04" db="EMBL/GenBank/DDBJ databases">
        <title>Tritrichomonas musculus Genome.</title>
        <authorList>
            <person name="Alves-Ferreira E."/>
            <person name="Grigg M."/>
            <person name="Lorenzi H."/>
            <person name="Galac M."/>
        </authorList>
    </citation>
    <scope>NUCLEOTIDE SEQUENCE [LARGE SCALE GENOMIC DNA]</scope>
    <source>
        <strain evidence="3 4">EAF2021</strain>
    </source>
</reference>
<proteinExistence type="inferred from homology"/>
<comment type="subcellular location">
    <subcellularLocation>
        <location evidence="1">Nucleus</location>
    </subcellularLocation>
</comment>
<keyword evidence="1" id="KW-0131">Cell cycle</keyword>
<dbReference type="InterPro" id="IPR011989">
    <property type="entry name" value="ARM-like"/>
</dbReference>
<evidence type="ECO:0000313" key="3">
    <source>
        <dbReference type="EMBL" id="KAK8878088.1"/>
    </source>
</evidence>
<organism evidence="3 4">
    <name type="scientific">Tritrichomonas musculus</name>
    <dbReference type="NCBI Taxonomy" id="1915356"/>
    <lineage>
        <taxon>Eukaryota</taxon>
        <taxon>Metamonada</taxon>
        <taxon>Parabasalia</taxon>
        <taxon>Tritrichomonadida</taxon>
        <taxon>Tritrichomonadidae</taxon>
        <taxon>Tritrichomonas</taxon>
    </lineage>
</organism>
<dbReference type="PANTHER" id="PTHR21704">
    <property type="entry name" value="NIPPED-B-LIKE PROTEIN DELANGIN SCC2-RELATED"/>
    <property type="match status" value="1"/>
</dbReference>
<evidence type="ECO:0000259" key="2">
    <source>
        <dbReference type="Pfam" id="PF12830"/>
    </source>
</evidence>
<dbReference type="PANTHER" id="PTHR21704:SF18">
    <property type="entry name" value="NIPPED-B-LIKE PROTEIN"/>
    <property type="match status" value="1"/>
</dbReference>
<comment type="similarity">
    <text evidence="1">Belongs to the SCC2/Nipped-B family.</text>
</comment>
<dbReference type="SUPFAM" id="SSF48371">
    <property type="entry name" value="ARM repeat"/>
    <property type="match status" value="1"/>
</dbReference>
<accession>A0ABR2JKK0</accession>
<keyword evidence="4" id="KW-1185">Reference proteome</keyword>
<evidence type="ECO:0000256" key="1">
    <source>
        <dbReference type="RuleBase" id="RU364107"/>
    </source>
</evidence>
<dbReference type="InterPro" id="IPR016024">
    <property type="entry name" value="ARM-type_fold"/>
</dbReference>
<comment type="caution">
    <text evidence="3">The sequence shown here is derived from an EMBL/GenBank/DDBJ whole genome shotgun (WGS) entry which is preliminary data.</text>
</comment>
<keyword evidence="1" id="KW-0677">Repeat</keyword>
<dbReference type="EMBL" id="JAPFFF010000011">
    <property type="protein sequence ID" value="KAK8878088.1"/>
    <property type="molecule type" value="Genomic_DNA"/>
</dbReference>
<keyword evidence="1" id="KW-0539">Nucleus</keyword>